<keyword evidence="2" id="KW-1185">Reference proteome</keyword>
<accession>A0A101NH30</accession>
<organism evidence="1 2">
    <name type="scientific">Streptomyces cellostaticus</name>
    <dbReference type="NCBI Taxonomy" id="67285"/>
    <lineage>
        <taxon>Bacteria</taxon>
        <taxon>Bacillati</taxon>
        <taxon>Actinomycetota</taxon>
        <taxon>Actinomycetes</taxon>
        <taxon>Kitasatosporales</taxon>
        <taxon>Streptomycetaceae</taxon>
        <taxon>Streptomyces</taxon>
    </lineage>
</organism>
<dbReference type="AlphaFoldDB" id="A0A101NH30"/>
<evidence type="ECO:0000313" key="2">
    <source>
        <dbReference type="Proteomes" id="UP000054241"/>
    </source>
</evidence>
<name>A0A101NH30_9ACTN</name>
<evidence type="ECO:0000313" key="1">
    <source>
        <dbReference type="EMBL" id="KUM92852.1"/>
    </source>
</evidence>
<dbReference type="Proteomes" id="UP000054241">
    <property type="component" value="Unassembled WGS sequence"/>
</dbReference>
<protein>
    <submittedName>
        <fullName evidence="1">Uncharacterized protein</fullName>
    </submittedName>
</protein>
<dbReference type="STRING" id="67285.AQI88_30225"/>
<sequence>MTHAEPRVRLQPPAPPCFRGEDSPLVRPYVLSATEWNCLKRHRQQQRRRRHPLWLAVYGIDLGPRLIHGAKIKGEEINGVRVAA</sequence>
<proteinExistence type="predicted"/>
<gene>
    <name evidence="1" type="ORF">AQI88_30225</name>
</gene>
<reference evidence="1 2" key="1">
    <citation type="submission" date="2015-10" db="EMBL/GenBank/DDBJ databases">
        <title>Draft genome sequence of Streptomyces cellostaticus DSM 40189, type strain for the species Streptomyces cellostaticus.</title>
        <authorList>
            <person name="Ruckert C."/>
            <person name="Winkler A."/>
            <person name="Kalinowski J."/>
            <person name="Kampfer P."/>
            <person name="Glaeser S."/>
        </authorList>
    </citation>
    <scope>NUCLEOTIDE SEQUENCE [LARGE SCALE GENOMIC DNA]</scope>
    <source>
        <strain evidence="1 2">DSM 40189</strain>
    </source>
</reference>
<comment type="caution">
    <text evidence="1">The sequence shown here is derived from an EMBL/GenBank/DDBJ whole genome shotgun (WGS) entry which is preliminary data.</text>
</comment>
<dbReference type="EMBL" id="LMWL01000057">
    <property type="protein sequence ID" value="KUM92852.1"/>
    <property type="molecule type" value="Genomic_DNA"/>
</dbReference>